<dbReference type="STRING" id="388950.GCA_001611675_01046"/>
<proteinExistence type="predicted"/>
<dbReference type="EMBL" id="FPCA01000004">
    <property type="protein sequence ID" value="SFU93240.1"/>
    <property type="molecule type" value="Genomic_DNA"/>
</dbReference>
<accession>A0A1I7K745</accession>
<keyword evidence="2" id="KW-1185">Reference proteome</keyword>
<name>A0A1I7K745_9BACT</name>
<evidence type="ECO:0000313" key="2">
    <source>
        <dbReference type="Proteomes" id="UP000182491"/>
    </source>
</evidence>
<reference evidence="2" key="1">
    <citation type="submission" date="2016-10" db="EMBL/GenBank/DDBJ databases">
        <authorList>
            <person name="Varghese N."/>
        </authorList>
    </citation>
    <scope>NUCLEOTIDE SEQUENCE [LARGE SCALE GENOMIC DNA]</scope>
    <source>
        <strain evidence="2">DSM 18820</strain>
    </source>
</reference>
<evidence type="ECO:0008006" key="3">
    <source>
        <dbReference type="Google" id="ProtNLM"/>
    </source>
</evidence>
<dbReference type="AlphaFoldDB" id="A0A1I7K745"/>
<dbReference type="Proteomes" id="UP000182491">
    <property type="component" value="Unassembled WGS sequence"/>
</dbReference>
<dbReference type="RefSeq" id="WP_074937258.1">
    <property type="nucleotide sequence ID" value="NZ_BMXC01000004.1"/>
</dbReference>
<dbReference type="Gene3D" id="2.40.128.490">
    <property type="entry name" value="Uncharacterised protein PF14869, DUF4488"/>
    <property type="match status" value="2"/>
</dbReference>
<protein>
    <recommendedName>
        <fullName evidence="3">Membrane or secreted protein</fullName>
    </recommendedName>
</protein>
<sequence>MNAILLNLLLFLLAFTWRISPITQTPHSPKQTTVQQQQAVQGAWQLASGATQFTEIPEGATAIASFEDGYFTVAYFDKDNKKFIGTFGGTYTSENGKLTQKLEWNTLDSTTVGATNSFSYTLKNGQLQLKGNGQGNSIKQTWTKAAGRNTSSPLTGTWRITGRAGEDGTINPMRRGPRKTLKILSGNRFQWIAFNPETKQFSGTGGGTYTAENGKYTENIEFFSRDSSRVGANLTFDFEVKDGKWHHSGQSSTGKAINEVWEREYGKL</sequence>
<evidence type="ECO:0000313" key="1">
    <source>
        <dbReference type="EMBL" id="SFU93240.1"/>
    </source>
</evidence>
<organism evidence="1 2">
    <name type="scientific">Pontibacter akesuensis</name>
    <dbReference type="NCBI Taxonomy" id="388950"/>
    <lineage>
        <taxon>Bacteria</taxon>
        <taxon>Pseudomonadati</taxon>
        <taxon>Bacteroidota</taxon>
        <taxon>Cytophagia</taxon>
        <taxon>Cytophagales</taxon>
        <taxon>Hymenobacteraceae</taxon>
        <taxon>Pontibacter</taxon>
    </lineage>
</organism>
<gene>
    <name evidence="1" type="ORF">SAMN04487941_3464</name>
</gene>